<keyword evidence="1" id="KW-0732">Signal</keyword>
<reference evidence="2 3" key="1">
    <citation type="submission" date="2018-11" db="EMBL/GenBank/DDBJ databases">
        <title>Rufibacter latericius sp. nov., isolated from water in Baiyang Lake.</title>
        <authorList>
            <person name="Yang Y."/>
        </authorList>
    </citation>
    <scope>NUCLEOTIDE SEQUENCE [LARGE SCALE GENOMIC DNA]</scope>
    <source>
        <strain evidence="2 3">MCC P1</strain>
    </source>
</reference>
<sequence>MKTYLNRFVLAVAATFMLAGCELDDPEPMPSSSPAFLLKVSTTTGDSREFGYDSRGWLVRLDGKGALALNEKQESKSEVIYDGWGRISYVVTDGPTEDIENVYSYTSDNKLYKLEELINKKVESYHTFEYDGTGENARLKTRSSFYKDAPTDAAPREAGKSTFTYDASGNLSEVTQSQKTSATADWQVTQRIKYENYDGKVAVQHLTEGFLFTPGIRLHQSNPGKVTIILANGEQRVTTHTYQYNERGLPVKRTSTPDTGAPFETVYTYNL</sequence>
<protein>
    <recommendedName>
        <fullName evidence="4">DUF4595 domain-containing protein</fullName>
    </recommendedName>
</protein>
<evidence type="ECO:0000313" key="2">
    <source>
        <dbReference type="EMBL" id="RNI32451.1"/>
    </source>
</evidence>
<dbReference type="Gene3D" id="2.180.10.10">
    <property type="entry name" value="RHS repeat-associated core"/>
    <property type="match status" value="1"/>
</dbReference>
<dbReference type="EMBL" id="RJJE01000002">
    <property type="protein sequence ID" value="RNI32451.1"/>
    <property type="molecule type" value="Genomic_DNA"/>
</dbReference>
<evidence type="ECO:0000313" key="3">
    <source>
        <dbReference type="Proteomes" id="UP000271010"/>
    </source>
</evidence>
<comment type="caution">
    <text evidence="2">The sequence shown here is derived from an EMBL/GenBank/DDBJ whole genome shotgun (WGS) entry which is preliminary data.</text>
</comment>
<proteinExistence type="predicted"/>
<gene>
    <name evidence="2" type="ORF">EFA69_03770</name>
</gene>
<evidence type="ECO:0008006" key="4">
    <source>
        <dbReference type="Google" id="ProtNLM"/>
    </source>
</evidence>
<accession>A0A3M9N3R7</accession>
<dbReference type="RefSeq" id="WP_123131751.1">
    <property type="nucleotide sequence ID" value="NZ_RJJE01000002.1"/>
</dbReference>
<dbReference type="Proteomes" id="UP000271010">
    <property type="component" value="Unassembled WGS sequence"/>
</dbReference>
<dbReference type="PROSITE" id="PS51257">
    <property type="entry name" value="PROKAR_LIPOPROTEIN"/>
    <property type="match status" value="1"/>
</dbReference>
<organism evidence="2 3">
    <name type="scientific">Rufibacter immobilis</name>
    <dbReference type="NCBI Taxonomy" id="1348778"/>
    <lineage>
        <taxon>Bacteria</taxon>
        <taxon>Pseudomonadati</taxon>
        <taxon>Bacteroidota</taxon>
        <taxon>Cytophagia</taxon>
        <taxon>Cytophagales</taxon>
        <taxon>Hymenobacteraceae</taxon>
        <taxon>Rufibacter</taxon>
    </lineage>
</organism>
<keyword evidence="3" id="KW-1185">Reference proteome</keyword>
<evidence type="ECO:0000256" key="1">
    <source>
        <dbReference type="SAM" id="SignalP"/>
    </source>
</evidence>
<name>A0A3M9N3R7_9BACT</name>
<dbReference type="AlphaFoldDB" id="A0A3M9N3R7"/>
<feature type="signal peptide" evidence="1">
    <location>
        <begin position="1"/>
        <end position="19"/>
    </location>
</feature>
<dbReference type="OrthoDB" id="892328at2"/>
<feature type="chain" id="PRO_5018172272" description="DUF4595 domain-containing protein" evidence="1">
    <location>
        <begin position="20"/>
        <end position="271"/>
    </location>
</feature>